<keyword evidence="9" id="KW-0227">DNA damage</keyword>
<feature type="compositionally biased region" description="Basic and acidic residues" evidence="17">
    <location>
        <begin position="250"/>
        <end position="263"/>
    </location>
</feature>
<keyword evidence="5" id="KW-0808">Transferase</keyword>
<dbReference type="InterPro" id="IPR036420">
    <property type="entry name" value="BRCT_dom_sf"/>
</dbReference>
<dbReference type="Gene3D" id="1.10.150.20">
    <property type="entry name" value="5' to 3' exonuclease, C-terminal subdomain"/>
    <property type="match status" value="1"/>
</dbReference>
<accession>A0A0B7JPX6</accession>
<feature type="domain" description="DNA-directed DNA polymerase X" evidence="18">
    <location>
        <begin position="281"/>
        <end position="612"/>
    </location>
</feature>
<dbReference type="AlphaFoldDB" id="A0A0B7JPX6"/>
<dbReference type="GO" id="GO:0003677">
    <property type="term" value="F:DNA binding"/>
    <property type="evidence" value="ECO:0007669"/>
    <property type="project" value="UniProtKB-KW"/>
</dbReference>
<dbReference type="Pfam" id="PF14791">
    <property type="entry name" value="DNA_pol_B_thumb"/>
    <property type="match status" value="1"/>
</dbReference>
<dbReference type="Pfam" id="PF14716">
    <property type="entry name" value="HHH_8"/>
    <property type="match status" value="1"/>
</dbReference>
<comment type="similarity">
    <text evidence="2">Belongs to the DNA polymerase type-X family.</text>
</comment>
<dbReference type="GO" id="GO:0005634">
    <property type="term" value="C:nucleus"/>
    <property type="evidence" value="ECO:0007669"/>
    <property type="project" value="UniProtKB-SubCell"/>
</dbReference>
<sequence>AVEYGATRTGAVDRATHVVVDRSISYKDIEKIISKGRKGAERFVLVNEDYPVDCIQFKAILDPTQAKYLLAGQPPPVATDASEEEVSGKPAHPTTPKPEGLNRSLQLKPPHKNRSKWDYVPLEESPQRREDSPASQASHVSGTPIPMDSQPIELDMGFSRDEQAEPCADDNVSDSIVVTVDDPDSPVDEPTSRTKPSSTHKDELSDYIALMQEYKDVPLDVDEEEETNDSEGSGRESGSDGEVSSRKKPARSDRKPNRKGIRFEDRFACNNAGVKDAKGGNPNSRTIEILEKMASYYDRTNDQWRTIAYRKVISTLKRQTVKITTEEEAFRLPSIGRRLAQKIEEIVTTDRLQRLEYAEAEPLDEALQLFLQIYGVGSSQAQQWIAQGFRTLEDLKEKAKLTPNQLLGIEHYDDLNTKIPRSEVEALGVVVKKTAATIDRDVELIIGGSYRRGSDKSGDIDFIVTKPGTESSLELRPFLDRLVQRLEESKFLVARLASSRTGSDGSKWHGCCVLPEGARGADMGEHRSIWRRIDFLVVPASELGAALLYFTGNDIFNRSMRLLASKKGMRLNQRGLYKDVMRGPGRAKDALEQIVRNPRYHDVLSLLKTARNGAVYGTKVRFPHALVMIFLFRSGTFRQKAGLVLRATRHHASNLARFATIYKLTMLALKHYGATPGKEGTYDSFFAGLVGGYFVFGGRSKRSGKISSVNQQIVIYVFARVVLALARLAVKPGVGFPLVSAEPLHSRINHYAWPAFASLSWASVMLLFRYHPEELQSSLRSSMVYIYRDCDDWDSLRTLLWHNK</sequence>
<evidence type="ECO:0000256" key="1">
    <source>
        <dbReference type="ARBA" id="ARBA00004123"/>
    </source>
</evidence>
<dbReference type="Gene3D" id="1.10.150.110">
    <property type="entry name" value="DNA polymerase beta, N-terminal domain-like"/>
    <property type="match status" value="1"/>
</dbReference>
<keyword evidence="6" id="KW-0548">Nucleotidyltransferase</keyword>
<dbReference type="Pfam" id="PF14792">
    <property type="entry name" value="DNA_pol_B_palm"/>
    <property type="match status" value="1"/>
</dbReference>
<dbReference type="InterPro" id="IPR028207">
    <property type="entry name" value="DNA_pol_B_palm_palm"/>
</dbReference>
<dbReference type="FunFam" id="1.10.150.110:FF:000005">
    <property type="entry name" value="DNA polymerase POL4"/>
    <property type="match status" value="1"/>
</dbReference>
<dbReference type="EMBL" id="CDPU01000006">
    <property type="protein sequence ID" value="CEO47043.1"/>
    <property type="molecule type" value="Genomic_DNA"/>
</dbReference>
<evidence type="ECO:0000256" key="12">
    <source>
        <dbReference type="ARBA" id="ARBA00023204"/>
    </source>
</evidence>
<dbReference type="Pfam" id="PF02466">
    <property type="entry name" value="Tim17"/>
    <property type="match status" value="1"/>
</dbReference>
<organism evidence="19">
    <name type="scientific">Bionectria ochroleuca</name>
    <name type="common">Gliocladium roseum</name>
    <dbReference type="NCBI Taxonomy" id="29856"/>
    <lineage>
        <taxon>Eukaryota</taxon>
        <taxon>Fungi</taxon>
        <taxon>Dikarya</taxon>
        <taxon>Ascomycota</taxon>
        <taxon>Pezizomycotina</taxon>
        <taxon>Sordariomycetes</taxon>
        <taxon>Hypocreomycetidae</taxon>
        <taxon>Hypocreales</taxon>
        <taxon>Bionectriaceae</taxon>
        <taxon>Clonostachys</taxon>
    </lineage>
</organism>
<comment type="catalytic activity">
    <reaction evidence="15">
        <text>DNA(n) + a 2'-deoxyribonucleoside 5'-triphosphate = DNA(n+1) + diphosphate</text>
        <dbReference type="Rhea" id="RHEA:22508"/>
        <dbReference type="Rhea" id="RHEA-COMP:17339"/>
        <dbReference type="Rhea" id="RHEA-COMP:17340"/>
        <dbReference type="ChEBI" id="CHEBI:33019"/>
        <dbReference type="ChEBI" id="CHEBI:61560"/>
        <dbReference type="ChEBI" id="CHEBI:173112"/>
        <dbReference type="EC" id="2.7.7.7"/>
    </reaction>
</comment>
<evidence type="ECO:0000256" key="2">
    <source>
        <dbReference type="ARBA" id="ARBA00008323"/>
    </source>
</evidence>
<dbReference type="SUPFAM" id="SSF81585">
    <property type="entry name" value="PsbU/PolX domain-like"/>
    <property type="match status" value="1"/>
</dbReference>
<dbReference type="SUPFAM" id="SSF47802">
    <property type="entry name" value="DNA polymerase beta, N-terminal domain-like"/>
    <property type="match status" value="1"/>
</dbReference>
<dbReference type="GO" id="GO:0006260">
    <property type="term" value="P:DNA replication"/>
    <property type="evidence" value="ECO:0007669"/>
    <property type="project" value="UniProtKB-KW"/>
</dbReference>
<dbReference type="Gene3D" id="3.40.50.10190">
    <property type="entry name" value="BRCT domain"/>
    <property type="match status" value="1"/>
</dbReference>
<proteinExistence type="inferred from homology"/>
<evidence type="ECO:0000256" key="16">
    <source>
        <dbReference type="PIRSR" id="PIRSR622312-50"/>
    </source>
</evidence>
<dbReference type="InterPro" id="IPR002008">
    <property type="entry name" value="DNA_pol_X_beta-like"/>
</dbReference>
<dbReference type="PRINTS" id="PR00870">
    <property type="entry name" value="DNAPOLXBETA"/>
</dbReference>
<dbReference type="InterPro" id="IPR002054">
    <property type="entry name" value="DNA-dir_DNA_pol_X"/>
</dbReference>
<evidence type="ECO:0000256" key="17">
    <source>
        <dbReference type="SAM" id="MobiDB-lite"/>
    </source>
</evidence>
<dbReference type="FunFam" id="1.10.150.20:FF:000010">
    <property type="entry name" value="DNA polymerase lambda"/>
    <property type="match status" value="1"/>
</dbReference>
<dbReference type="GO" id="GO:0046872">
    <property type="term" value="F:metal ion binding"/>
    <property type="evidence" value="ECO:0007669"/>
    <property type="project" value="UniProtKB-KW"/>
</dbReference>
<evidence type="ECO:0000256" key="14">
    <source>
        <dbReference type="ARBA" id="ARBA00023242"/>
    </source>
</evidence>
<dbReference type="Gene3D" id="3.30.460.10">
    <property type="entry name" value="Beta Polymerase, domain 2"/>
    <property type="match status" value="1"/>
</dbReference>
<dbReference type="InterPro" id="IPR029398">
    <property type="entry name" value="PolB_thumb"/>
</dbReference>
<evidence type="ECO:0000313" key="19">
    <source>
        <dbReference type="EMBL" id="CEO47043.1"/>
    </source>
</evidence>
<comment type="subcellular location">
    <subcellularLocation>
        <location evidence="1">Nucleus</location>
    </subcellularLocation>
</comment>
<dbReference type="PANTHER" id="PTHR11276:SF28">
    <property type="entry name" value="DNA POLYMERASE LAMBDA"/>
    <property type="match status" value="1"/>
</dbReference>
<dbReference type="SUPFAM" id="SSF81301">
    <property type="entry name" value="Nucleotidyltransferase"/>
    <property type="match status" value="1"/>
</dbReference>
<dbReference type="GO" id="GO:0003887">
    <property type="term" value="F:DNA-directed DNA polymerase activity"/>
    <property type="evidence" value="ECO:0007669"/>
    <property type="project" value="UniProtKB-KW"/>
</dbReference>
<feature type="region of interest" description="Disordered" evidence="17">
    <location>
        <begin position="219"/>
        <end position="263"/>
    </location>
</feature>
<keyword evidence="11" id="KW-0238">DNA-binding</keyword>
<dbReference type="GO" id="GO:0016829">
    <property type="term" value="F:lyase activity"/>
    <property type="evidence" value="ECO:0007669"/>
    <property type="project" value="UniProtKB-KW"/>
</dbReference>
<evidence type="ECO:0000256" key="9">
    <source>
        <dbReference type="ARBA" id="ARBA00022763"/>
    </source>
</evidence>
<feature type="non-terminal residue" evidence="19">
    <location>
        <position position="1"/>
    </location>
</feature>
<name>A0A0B7JPX6_BIOOC</name>
<evidence type="ECO:0000256" key="8">
    <source>
        <dbReference type="ARBA" id="ARBA00022723"/>
    </source>
</evidence>
<gene>
    <name evidence="19" type="ORF">BN869_000003098_1</name>
</gene>
<dbReference type="Gene3D" id="3.30.210.10">
    <property type="entry name" value="DNA polymerase, thumb domain"/>
    <property type="match status" value="1"/>
</dbReference>
<keyword evidence="14" id="KW-0539">Nucleus</keyword>
<evidence type="ECO:0000256" key="13">
    <source>
        <dbReference type="ARBA" id="ARBA00023239"/>
    </source>
</evidence>
<keyword evidence="12" id="KW-0234">DNA repair</keyword>
<keyword evidence="13" id="KW-0456">Lyase</keyword>
<feature type="active site" description="Nucleophile; Schiff-base intermediate with DNA; for 5'-dRP lyase activity" evidence="16">
    <location>
        <position position="342"/>
    </location>
</feature>
<dbReference type="Pfam" id="PF10391">
    <property type="entry name" value="DNA_pol_lambd_f"/>
    <property type="match status" value="1"/>
</dbReference>
<evidence type="ECO:0000256" key="5">
    <source>
        <dbReference type="ARBA" id="ARBA00022679"/>
    </source>
</evidence>
<feature type="region of interest" description="Disordered" evidence="17">
    <location>
        <begin position="71"/>
        <end position="203"/>
    </location>
</feature>
<dbReference type="InterPro" id="IPR010996">
    <property type="entry name" value="HHH_MUS81"/>
</dbReference>
<evidence type="ECO:0000256" key="7">
    <source>
        <dbReference type="ARBA" id="ARBA00022705"/>
    </source>
</evidence>
<dbReference type="InterPro" id="IPR022312">
    <property type="entry name" value="DNA_pol_X"/>
</dbReference>
<dbReference type="EC" id="2.7.7.7" evidence="3"/>
<evidence type="ECO:0000259" key="18">
    <source>
        <dbReference type="SMART" id="SM00483"/>
    </source>
</evidence>
<keyword evidence="10" id="KW-0239">DNA-directed DNA polymerase</keyword>
<evidence type="ECO:0000256" key="6">
    <source>
        <dbReference type="ARBA" id="ARBA00022695"/>
    </source>
</evidence>
<dbReference type="InterPro" id="IPR043519">
    <property type="entry name" value="NT_sf"/>
</dbReference>
<evidence type="ECO:0000256" key="15">
    <source>
        <dbReference type="ARBA" id="ARBA00049244"/>
    </source>
</evidence>
<evidence type="ECO:0000256" key="3">
    <source>
        <dbReference type="ARBA" id="ARBA00012417"/>
    </source>
</evidence>
<evidence type="ECO:0000256" key="11">
    <source>
        <dbReference type="ARBA" id="ARBA00023125"/>
    </source>
</evidence>
<keyword evidence="8" id="KW-0479">Metal-binding</keyword>
<feature type="compositionally biased region" description="Acidic residues" evidence="17">
    <location>
        <begin position="219"/>
        <end position="229"/>
    </location>
</feature>
<dbReference type="InterPro" id="IPR019843">
    <property type="entry name" value="DNA_pol-X_BS"/>
</dbReference>
<dbReference type="SMART" id="SM00483">
    <property type="entry name" value="POLXc"/>
    <property type="match status" value="1"/>
</dbReference>
<dbReference type="GO" id="GO:0006303">
    <property type="term" value="P:double-strand break repair via nonhomologous end joining"/>
    <property type="evidence" value="ECO:0007669"/>
    <property type="project" value="TreeGrafter"/>
</dbReference>
<dbReference type="PANTHER" id="PTHR11276">
    <property type="entry name" value="DNA POLYMERASE TYPE-X FAMILY MEMBER"/>
    <property type="match status" value="1"/>
</dbReference>
<dbReference type="PRINTS" id="PR00869">
    <property type="entry name" value="DNAPOLX"/>
</dbReference>
<dbReference type="PROSITE" id="PS00522">
    <property type="entry name" value="DNA_POLYMERASE_X"/>
    <property type="match status" value="1"/>
</dbReference>
<evidence type="ECO:0000256" key="4">
    <source>
        <dbReference type="ARBA" id="ARBA00022634"/>
    </source>
</evidence>
<dbReference type="InterPro" id="IPR018944">
    <property type="entry name" value="DNA_pol_lambd_fingers_domain"/>
</dbReference>
<protein>
    <recommendedName>
        <fullName evidence="3">DNA-directed DNA polymerase</fullName>
        <ecNumber evidence="3">2.7.7.7</ecNumber>
    </recommendedName>
</protein>
<dbReference type="InterPro" id="IPR037160">
    <property type="entry name" value="DNA_Pol_thumb_sf"/>
</dbReference>
<keyword evidence="7" id="KW-0235">DNA replication</keyword>
<dbReference type="CDD" id="cd00141">
    <property type="entry name" value="NT_POLXc"/>
    <property type="match status" value="1"/>
</dbReference>
<dbReference type="InterPro" id="IPR027421">
    <property type="entry name" value="DNA_pol_lamdba_lyase_dom_sf"/>
</dbReference>
<keyword evidence="4" id="KW-0237">DNA synthesis</keyword>
<evidence type="ECO:0000256" key="10">
    <source>
        <dbReference type="ARBA" id="ARBA00022932"/>
    </source>
</evidence>
<reference evidence="19" key="1">
    <citation type="submission" date="2015-01" db="EMBL/GenBank/DDBJ databases">
        <authorList>
            <person name="Durling Mikael"/>
        </authorList>
    </citation>
    <scope>NUCLEOTIDE SEQUENCE</scope>
</reference>